<evidence type="ECO:0000313" key="2">
    <source>
        <dbReference type="EMBL" id="SER13782.1"/>
    </source>
</evidence>
<proteinExistence type="predicted"/>
<evidence type="ECO:0000313" key="3">
    <source>
        <dbReference type="Proteomes" id="UP000198556"/>
    </source>
</evidence>
<feature type="transmembrane region" description="Helical" evidence="1">
    <location>
        <begin position="59"/>
        <end position="79"/>
    </location>
</feature>
<protein>
    <recommendedName>
        <fullName evidence="4">Exosortase</fullName>
    </recommendedName>
</protein>
<evidence type="ECO:0000256" key="1">
    <source>
        <dbReference type="SAM" id="Phobius"/>
    </source>
</evidence>
<dbReference type="STRING" id="137733.SAMN05421767_1214"/>
<accession>A0A1H9LQK2</accession>
<dbReference type="OrthoDB" id="1701895at2"/>
<evidence type="ECO:0008006" key="4">
    <source>
        <dbReference type="Google" id="ProtNLM"/>
    </source>
</evidence>
<name>A0A1H9LQK2_9LACT</name>
<feature type="transmembrane region" description="Helical" evidence="1">
    <location>
        <begin position="12"/>
        <end position="28"/>
    </location>
</feature>
<organism evidence="2 3">
    <name type="scientific">Granulicatella balaenopterae</name>
    <dbReference type="NCBI Taxonomy" id="137733"/>
    <lineage>
        <taxon>Bacteria</taxon>
        <taxon>Bacillati</taxon>
        <taxon>Bacillota</taxon>
        <taxon>Bacilli</taxon>
        <taxon>Lactobacillales</taxon>
        <taxon>Carnobacteriaceae</taxon>
        <taxon>Granulicatella</taxon>
    </lineage>
</organism>
<dbReference type="AlphaFoldDB" id="A0A1H9LQK2"/>
<keyword evidence="1" id="KW-0812">Transmembrane</keyword>
<feature type="transmembrane region" description="Helical" evidence="1">
    <location>
        <begin position="85"/>
        <end position="105"/>
    </location>
</feature>
<reference evidence="2 3" key="1">
    <citation type="submission" date="2016-10" db="EMBL/GenBank/DDBJ databases">
        <authorList>
            <person name="de Groot N.N."/>
        </authorList>
    </citation>
    <scope>NUCLEOTIDE SEQUENCE [LARGE SCALE GENOMIC DNA]</scope>
    <source>
        <strain evidence="2 3">DSM 15827</strain>
    </source>
</reference>
<dbReference type="EMBL" id="FOGF01000021">
    <property type="protein sequence ID" value="SER13782.1"/>
    <property type="molecule type" value="Genomic_DNA"/>
</dbReference>
<keyword evidence="3" id="KW-1185">Reference proteome</keyword>
<keyword evidence="1" id="KW-1133">Transmembrane helix</keyword>
<dbReference type="Proteomes" id="UP000198556">
    <property type="component" value="Unassembled WGS sequence"/>
</dbReference>
<keyword evidence="1" id="KW-0472">Membrane</keyword>
<feature type="transmembrane region" description="Helical" evidence="1">
    <location>
        <begin position="34"/>
        <end position="52"/>
    </location>
</feature>
<sequence length="108" mass="12329">MSVKQYVKDNLYYLLVIMAVFYLTPLVIQDTGSAMLILLFVMPLVCLVTGFINATQLGFNWLLVVLVFLLFIPDVYFIFRSSDTWIYAIIFAATTLFGSSLGQFIHKK</sequence>
<dbReference type="RefSeq" id="WP_089746750.1">
    <property type="nucleotide sequence ID" value="NZ_FOGF01000021.1"/>
</dbReference>
<gene>
    <name evidence="2" type="ORF">SAMN05421767_1214</name>
</gene>